<evidence type="ECO:0000313" key="2">
    <source>
        <dbReference type="EMBL" id="KAG9252588.1"/>
    </source>
</evidence>
<protein>
    <submittedName>
        <fullName evidence="2">Uncharacterized protein</fullName>
    </submittedName>
</protein>
<keyword evidence="3" id="KW-1185">Reference proteome</keyword>
<dbReference type="RefSeq" id="XP_046116512.1">
    <property type="nucleotide sequence ID" value="XM_046258195.1"/>
</dbReference>
<feature type="region of interest" description="Disordered" evidence="1">
    <location>
        <begin position="1"/>
        <end position="52"/>
    </location>
</feature>
<proteinExistence type="predicted"/>
<name>A0A9P7ZJE7_9HYPO</name>
<accession>A0A9P7ZJE7</accession>
<dbReference type="Proteomes" id="UP000887229">
    <property type="component" value="Unassembled WGS sequence"/>
</dbReference>
<comment type="caution">
    <text evidence="2">The sequence shown here is derived from an EMBL/GenBank/DDBJ whole genome shotgun (WGS) entry which is preliminary data.</text>
</comment>
<dbReference type="AlphaFoldDB" id="A0A9P7ZJE7"/>
<evidence type="ECO:0000313" key="3">
    <source>
        <dbReference type="Proteomes" id="UP000887229"/>
    </source>
</evidence>
<feature type="compositionally biased region" description="Polar residues" evidence="1">
    <location>
        <begin position="497"/>
        <end position="510"/>
    </location>
</feature>
<feature type="compositionally biased region" description="Basic and acidic residues" evidence="1">
    <location>
        <begin position="517"/>
        <end position="527"/>
    </location>
</feature>
<reference evidence="2" key="1">
    <citation type="journal article" date="2021" name="IMA Fungus">
        <title>Genomic characterization of three marine fungi, including Emericellopsis atlantica sp. nov. with signatures of a generalist lifestyle and marine biomass degradation.</title>
        <authorList>
            <person name="Hagestad O.C."/>
            <person name="Hou L."/>
            <person name="Andersen J.H."/>
            <person name="Hansen E.H."/>
            <person name="Altermark B."/>
            <person name="Li C."/>
            <person name="Kuhnert E."/>
            <person name="Cox R.J."/>
            <person name="Crous P.W."/>
            <person name="Spatafora J.W."/>
            <person name="Lail K."/>
            <person name="Amirebrahimi M."/>
            <person name="Lipzen A."/>
            <person name="Pangilinan J."/>
            <person name="Andreopoulos W."/>
            <person name="Hayes R.D."/>
            <person name="Ng V."/>
            <person name="Grigoriev I.V."/>
            <person name="Jackson S.A."/>
            <person name="Sutton T.D.S."/>
            <person name="Dobson A.D.W."/>
            <person name="Rama T."/>
        </authorList>
    </citation>
    <scope>NUCLEOTIDE SEQUENCE</scope>
    <source>
        <strain evidence="2">TS7</strain>
    </source>
</reference>
<dbReference type="GeneID" id="70289098"/>
<organism evidence="2 3">
    <name type="scientific">Emericellopsis atlantica</name>
    <dbReference type="NCBI Taxonomy" id="2614577"/>
    <lineage>
        <taxon>Eukaryota</taxon>
        <taxon>Fungi</taxon>
        <taxon>Dikarya</taxon>
        <taxon>Ascomycota</taxon>
        <taxon>Pezizomycotina</taxon>
        <taxon>Sordariomycetes</taxon>
        <taxon>Hypocreomycetidae</taxon>
        <taxon>Hypocreales</taxon>
        <taxon>Bionectriaceae</taxon>
        <taxon>Emericellopsis</taxon>
    </lineage>
</organism>
<feature type="compositionally biased region" description="Low complexity" evidence="1">
    <location>
        <begin position="173"/>
        <end position="185"/>
    </location>
</feature>
<feature type="region of interest" description="Disordered" evidence="1">
    <location>
        <begin position="497"/>
        <end position="570"/>
    </location>
</feature>
<gene>
    <name evidence="2" type="ORF">F5Z01DRAFT_218526</name>
</gene>
<dbReference type="EMBL" id="MU251261">
    <property type="protein sequence ID" value="KAG9252588.1"/>
    <property type="molecule type" value="Genomic_DNA"/>
</dbReference>
<feature type="region of interest" description="Disordered" evidence="1">
    <location>
        <begin position="127"/>
        <end position="185"/>
    </location>
</feature>
<sequence length="570" mass="63336">MVMIHNYARAPPPDPASRKRRNHPCSSPPTDDAAQRSPKKRKLCHPTSPPPQFWDGLSTIPLTPNALQELNRRNTQLGQRNVAHLSPTRRSRRLRARRAVAEEHDCLQPPEQFLKRCSPRCLKRVKKVSTHGGPDLSGLRGYRTSHIANHEMRSSTLSSLGRRKRGSQSPEKSSATPNTTTTRSTVAYDRAFQQHLIDHGTYPDRYKYPDGRVPTRLDNLDEIRLVLRQPRPSLSPSQFPDDRFEEFQLADAEASKESQVIADVIPFIEGDTGDRKCIARQVRCTNFDHLTDGTLVAASPDIYYGARPEQLQRRIRETLSGHVVPSTQGDLPVAPNFFVEVKGPDGSAAVAKRQITYDMALGERGQAALDAYLRSEPSYNNEAHTLGCTYLDGQLKLYATHAIQPCKPGAQPEYVLTQIKAAALTDDADGFRKGATAYRNARDWAKRQRDQAISRANERTNGQSHANIHREDGLGLDFLSEASAAETVGLTSHATITTHGSNASSFCDTESSADELSFDHEPLDKRSKGPGGGLPTRALRLRQESQDGRKRTRSASNKRVDSRSFTDGIE</sequence>
<dbReference type="OrthoDB" id="5336565at2759"/>
<evidence type="ECO:0000256" key="1">
    <source>
        <dbReference type="SAM" id="MobiDB-lite"/>
    </source>
</evidence>